<proteinExistence type="predicted"/>
<protein>
    <submittedName>
        <fullName evidence="1">Uncharacterized protein</fullName>
    </submittedName>
</protein>
<comment type="caution">
    <text evidence="1">The sequence shown here is derived from an EMBL/GenBank/DDBJ whole genome shotgun (WGS) entry which is preliminary data.</text>
</comment>
<evidence type="ECO:0000313" key="1">
    <source>
        <dbReference type="EMBL" id="KAK8930718.1"/>
    </source>
</evidence>
<organism evidence="1 2">
    <name type="scientific">Platanthera zijinensis</name>
    <dbReference type="NCBI Taxonomy" id="2320716"/>
    <lineage>
        <taxon>Eukaryota</taxon>
        <taxon>Viridiplantae</taxon>
        <taxon>Streptophyta</taxon>
        <taxon>Embryophyta</taxon>
        <taxon>Tracheophyta</taxon>
        <taxon>Spermatophyta</taxon>
        <taxon>Magnoliopsida</taxon>
        <taxon>Liliopsida</taxon>
        <taxon>Asparagales</taxon>
        <taxon>Orchidaceae</taxon>
        <taxon>Orchidoideae</taxon>
        <taxon>Orchideae</taxon>
        <taxon>Orchidinae</taxon>
        <taxon>Platanthera</taxon>
    </lineage>
</organism>
<dbReference type="Proteomes" id="UP001418222">
    <property type="component" value="Unassembled WGS sequence"/>
</dbReference>
<dbReference type="EMBL" id="JBBWWQ010000014">
    <property type="protein sequence ID" value="KAK8930718.1"/>
    <property type="molecule type" value="Genomic_DNA"/>
</dbReference>
<sequence>MEQVDRKKRKRKELSSSLVSTSSPSISYFASLLASLTTRKIQFSKIAHQICSTIEMQWGRRSSLVIDMLRMSLEGDFSGSSELLAYDQLEALNLVLYQRMEIKCDIQHAIDLLSELNFEAHHNLRAQLKPSVKSIIAMLFYTLDLLSLKVGIFYETTRDEVHSKKYFLEGKSCSNLESLPNFQITFSCALGEKSGSIEPDPMRKVYGISELLSGVGFAGNRHLRRQNHRQSIATTSTEEVVMVVRRVVAGSPGNGASICSMTRQS</sequence>
<accession>A0AAP0B6E6</accession>
<name>A0AAP0B6E6_9ASPA</name>
<reference evidence="1 2" key="1">
    <citation type="journal article" date="2022" name="Nat. Plants">
        <title>Genomes of leafy and leafless Platanthera orchids illuminate the evolution of mycoheterotrophy.</title>
        <authorList>
            <person name="Li M.H."/>
            <person name="Liu K.W."/>
            <person name="Li Z."/>
            <person name="Lu H.C."/>
            <person name="Ye Q.L."/>
            <person name="Zhang D."/>
            <person name="Wang J.Y."/>
            <person name="Li Y.F."/>
            <person name="Zhong Z.M."/>
            <person name="Liu X."/>
            <person name="Yu X."/>
            <person name="Liu D.K."/>
            <person name="Tu X.D."/>
            <person name="Liu B."/>
            <person name="Hao Y."/>
            <person name="Liao X.Y."/>
            <person name="Jiang Y.T."/>
            <person name="Sun W.H."/>
            <person name="Chen J."/>
            <person name="Chen Y.Q."/>
            <person name="Ai Y."/>
            <person name="Zhai J.W."/>
            <person name="Wu S.S."/>
            <person name="Zhou Z."/>
            <person name="Hsiao Y.Y."/>
            <person name="Wu W.L."/>
            <person name="Chen Y.Y."/>
            <person name="Lin Y.F."/>
            <person name="Hsu J.L."/>
            <person name="Li C.Y."/>
            <person name="Wang Z.W."/>
            <person name="Zhao X."/>
            <person name="Zhong W.Y."/>
            <person name="Ma X.K."/>
            <person name="Ma L."/>
            <person name="Huang J."/>
            <person name="Chen G.Z."/>
            <person name="Huang M.Z."/>
            <person name="Huang L."/>
            <person name="Peng D.H."/>
            <person name="Luo Y.B."/>
            <person name="Zou S.Q."/>
            <person name="Chen S.P."/>
            <person name="Lan S."/>
            <person name="Tsai W.C."/>
            <person name="Van de Peer Y."/>
            <person name="Liu Z.J."/>
        </authorList>
    </citation>
    <scope>NUCLEOTIDE SEQUENCE [LARGE SCALE GENOMIC DNA]</scope>
    <source>
        <strain evidence="1">Lor287</strain>
    </source>
</reference>
<keyword evidence="2" id="KW-1185">Reference proteome</keyword>
<gene>
    <name evidence="1" type="ORF">KSP39_PZI016370</name>
</gene>
<evidence type="ECO:0000313" key="2">
    <source>
        <dbReference type="Proteomes" id="UP001418222"/>
    </source>
</evidence>
<dbReference type="AlphaFoldDB" id="A0AAP0B6E6"/>